<protein>
    <submittedName>
        <fullName evidence="1">Uncharacterized protein</fullName>
    </submittedName>
</protein>
<accession>A0AAV8XLM7</accession>
<proteinExistence type="predicted"/>
<dbReference type="EMBL" id="JANEYF010003031">
    <property type="protein sequence ID" value="KAJ8939917.1"/>
    <property type="molecule type" value="Genomic_DNA"/>
</dbReference>
<feature type="non-terminal residue" evidence="1">
    <location>
        <position position="1"/>
    </location>
</feature>
<keyword evidence="2" id="KW-1185">Reference proteome</keyword>
<dbReference type="AlphaFoldDB" id="A0AAV8XLM7"/>
<gene>
    <name evidence="1" type="ORF">NQ314_010941</name>
</gene>
<reference evidence="1" key="1">
    <citation type="journal article" date="2023" name="Insect Mol. Biol.">
        <title>Genome sequencing provides insights into the evolution of gene families encoding plant cell wall-degrading enzymes in longhorned beetles.</title>
        <authorList>
            <person name="Shin N.R."/>
            <person name="Okamura Y."/>
            <person name="Kirsch R."/>
            <person name="Pauchet Y."/>
        </authorList>
    </citation>
    <scope>NUCLEOTIDE SEQUENCE</scope>
    <source>
        <strain evidence="1">RBIC_L_NR</strain>
    </source>
</reference>
<dbReference type="Proteomes" id="UP001162156">
    <property type="component" value="Unassembled WGS sequence"/>
</dbReference>
<evidence type="ECO:0000313" key="2">
    <source>
        <dbReference type="Proteomes" id="UP001162156"/>
    </source>
</evidence>
<organism evidence="1 2">
    <name type="scientific">Rhamnusium bicolor</name>
    <dbReference type="NCBI Taxonomy" id="1586634"/>
    <lineage>
        <taxon>Eukaryota</taxon>
        <taxon>Metazoa</taxon>
        <taxon>Ecdysozoa</taxon>
        <taxon>Arthropoda</taxon>
        <taxon>Hexapoda</taxon>
        <taxon>Insecta</taxon>
        <taxon>Pterygota</taxon>
        <taxon>Neoptera</taxon>
        <taxon>Endopterygota</taxon>
        <taxon>Coleoptera</taxon>
        <taxon>Polyphaga</taxon>
        <taxon>Cucujiformia</taxon>
        <taxon>Chrysomeloidea</taxon>
        <taxon>Cerambycidae</taxon>
        <taxon>Lepturinae</taxon>
        <taxon>Rhagiini</taxon>
        <taxon>Rhamnusium</taxon>
    </lineage>
</organism>
<comment type="caution">
    <text evidence="1">The sequence shown here is derived from an EMBL/GenBank/DDBJ whole genome shotgun (WGS) entry which is preliminary data.</text>
</comment>
<sequence>KKKVYSVRELEQLTSSDFYNLIDEIPSDNESELGDVSDNVEDEVAISANKSDNDLFDLMNLPVDILDVVDVAEDNDIWDSEDDIPLSVIRHTELRKKKTIWTKSSENCLKNLKIFNEDTGPKI</sequence>
<name>A0AAV8XLM7_9CUCU</name>
<evidence type="ECO:0000313" key="1">
    <source>
        <dbReference type="EMBL" id="KAJ8939917.1"/>
    </source>
</evidence>